<feature type="transmembrane region" description="Helical" evidence="2">
    <location>
        <begin position="237"/>
        <end position="265"/>
    </location>
</feature>
<sequence>MQEFTGMTKRQLDKAKKDKSKREKKDKILEDEAKELSKQLTALKKANEDTAKALKAIGQSTSDNPDYQKRMEKIEKIKGKQAKIVTNRAKLGLRQDAKTDAREAEGKKKESWRHKKMVDIGKGSLDYLKKGYESTKKFAGKSLMGALTVIGLLALVKFLDSDMWKKMKQSIAKFDFQAVYDKLFGEGGTFPKLWEYFFEKEKGLFPRLGKAFKVFQEEGFLAGVKNLWDGMGTVEKIIVGVVAALIAVPVALTAVAFATTVGTVWKAFKGIKAIISGWGKGAGNLANDPAFKPPGGKPGSGKGGWFKGIGKKFLKVLRMFRGKKGVMLGLVAAATGVITWMMNKTSAATDKIKNLKKPDKVPKPKVDVTDAKSVEKARLKAAKAEKLAAKQAKASAQKLAKAQKVAAAAERTRLGMSRGGGGRGYAAAVKNEKAARVAAKAAEKLAAKQAAEAVKKKAAAEIARKAELARKATIAAQKKTAELAAKAEIARKALLLKEAAKKTTSTVAQTGAKSVASAGAGLVDEGGVALAKGTSKALGKGIIKGGAKAGGKMLLRALPGFGLLAGLFFAGERALAGDFTGASMELAAGAAALLPVGGTAASIAISAAIMAREMGAFAKQEGEMAGQIEAIKSKIKGTKAMMAKAPTLRLRAGGPKTKQMHHLELLKLQKELEGLQGEQGEMLAAAKRKQAAFKAEVEAAGGQTVNVVKSDVTGDSYSSNGGGSVVDGDYSLMKYGSMPGYDD</sequence>
<organism evidence="3">
    <name type="scientific">marine metagenome</name>
    <dbReference type="NCBI Taxonomy" id="408172"/>
    <lineage>
        <taxon>unclassified sequences</taxon>
        <taxon>metagenomes</taxon>
        <taxon>ecological metagenomes</taxon>
    </lineage>
</organism>
<name>A0A381YEQ0_9ZZZZ</name>
<protein>
    <recommendedName>
        <fullName evidence="4">Phage tail tape measure protein domain-containing protein</fullName>
    </recommendedName>
</protein>
<feature type="transmembrane region" description="Helical" evidence="2">
    <location>
        <begin position="138"/>
        <end position="159"/>
    </location>
</feature>
<evidence type="ECO:0000256" key="2">
    <source>
        <dbReference type="SAM" id="Phobius"/>
    </source>
</evidence>
<keyword evidence="2" id="KW-1133">Transmembrane helix</keyword>
<proteinExistence type="predicted"/>
<evidence type="ECO:0000313" key="3">
    <source>
        <dbReference type="EMBL" id="SVA75475.1"/>
    </source>
</evidence>
<dbReference type="EMBL" id="UINC01018057">
    <property type="protein sequence ID" value="SVA75475.1"/>
    <property type="molecule type" value="Genomic_DNA"/>
</dbReference>
<accession>A0A381YEQ0</accession>
<feature type="region of interest" description="Disordered" evidence="1">
    <location>
        <begin position="1"/>
        <end position="32"/>
    </location>
</feature>
<gene>
    <name evidence="3" type="ORF">METZ01_LOCUS128329</name>
</gene>
<feature type="compositionally biased region" description="Basic and acidic residues" evidence="1">
    <location>
        <begin position="10"/>
        <end position="32"/>
    </location>
</feature>
<keyword evidence="2" id="KW-0812">Transmembrane</keyword>
<feature type="transmembrane region" description="Helical" evidence="2">
    <location>
        <begin position="325"/>
        <end position="342"/>
    </location>
</feature>
<keyword evidence="2" id="KW-0472">Membrane</keyword>
<evidence type="ECO:0008006" key="4">
    <source>
        <dbReference type="Google" id="ProtNLM"/>
    </source>
</evidence>
<dbReference type="AlphaFoldDB" id="A0A381YEQ0"/>
<evidence type="ECO:0000256" key="1">
    <source>
        <dbReference type="SAM" id="MobiDB-lite"/>
    </source>
</evidence>
<reference evidence="3" key="1">
    <citation type="submission" date="2018-05" db="EMBL/GenBank/DDBJ databases">
        <authorList>
            <person name="Lanie J.A."/>
            <person name="Ng W.-L."/>
            <person name="Kazmierczak K.M."/>
            <person name="Andrzejewski T.M."/>
            <person name="Davidsen T.M."/>
            <person name="Wayne K.J."/>
            <person name="Tettelin H."/>
            <person name="Glass J.I."/>
            <person name="Rusch D."/>
            <person name="Podicherti R."/>
            <person name="Tsui H.-C.T."/>
            <person name="Winkler M.E."/>
        </authorList>
    </citation>
    <scope>NUCLEOTIDE SEQUENCE</scope>
</reference>